<dbReference type="PANTHER" id="PTHR47619:SF1">
    <property type="entry name" value="EXODEOXYRIBONUCLEASE WALJ"/>
    <property type="match status" value="1"/>
</dbReference>
<feature type="domain" description="Metallo-beta-lactamase" evidence="1">
    <location>
        <begin position="11"/>
        <end position="189"/>
    </location>
</feature>
<dbReference type="Proteomes" id="UP001154240">
    <property type="component" value="Unassembled WGS sequence"/>
</dbReference>
<gene>
    <name evidence="2" type="ORF">OLX77_01705</name>
</gene>
<dbReference type="SMART" id="SM00849">
    <property type="entry name" value="Lactamase_B"/>
    <property type="match status" value="1"/>
</dbReference>
<dbReference type="AlphaFoldDB" id="A0A9X4RKT4"/>
<evidence type="ECO:0000259" key="1">
    <source>
        <dbReference type="SMART" id="SM00849"/>
    </source>
</evidence>
<reference evidence="2" key="2">
    <citation type="submission" date="2022-10" db="EMBL/GenBank/DDBJ databases">
        <authorList>
            <person name="Aronson H.S."/>
        </authorList>
    </citation>
    <scope>NUCLEOTIDE SEQUENCE</scope>
    <source>
        <strain evidence="2">RS19-109</strain>
    </source>
</reference>
<evidence type="ECO:0000313" key="3">
    <source>
        <dbReference type="Proteomes" id="UP001154240"/>
    </source>
</evidence>
<evidence type="ECO:0000313" key="2">
    <source>
        <dbReference type="EMBL" id="MDG4474875.1"/>
    </source>
</evidence>
<protein>
    <submittedName>
        <fullName evidence="2">MBL fold metallo-hydrolase</fullName>
    </submittedName>
</protein>
<keyword evidence="3" id="KW-1185">Reference proteome</keyword>
<sequence length="267" mass="28909">MRFCVLGSGSKGNATFVESGQTRLLIDAGFSGKEIEHRLAGIGVGAETLSGILITHEHGDHVKGAAILSRRFRLPVFINEATLAGAGTVLANLHQCHAFVTGQTFVFQDFQIHPYAISHDTADPVGFLLNNGRLLMGYCTDTGVVSKLMHHRLSNCHGLVLECNHDPDLLRNGPYPPSLQQRVRGKSGHLANEDAAGFLSEILHDGLEHVVLSHLSETNNRPHLAEKAMSAMLERLRQQRGACRVPVISLAHQDRVGEVVTLRGSAG</sequence>
<dbReference type="Pfam" id="PF12706">
    <property type="entry name" value="Lactamase_B_2"/>
    <property type="match status" value="1"/>
</dbReference>
<dbReference type="InterPro" id="IPR052533">
    <property type="entry name" value="WalJ/YycJ-like"/>
</dbReference>
<dbReference type="PANTHER" id="PTHR47619">
    <property type="entry name" value="METALLO-HYDROLASE YYCJ-RELATED"/>
    <property type="match status" value="1"/>
</dbReference>
<dbReference type="InterPro" id="IPR001279">
    <property type="entry name" value="Metallo-B-lactamas"/>
</dbReference>
<proteinExistence type="predicted"/>
<dbReference type="EMBL" id="JAPHEH010000001">
    <property type="protein sequence ID" value="MDG4474875.1"/>
    <property type="molecule type" value="Genomic_DNA"/>
</dbReference>
<name>A0A9X4RKT4_9BACT</name>
<dbReference type="Gene3D" id="3.60.15.10">
    <property type="entry name" value="Ribonuclease Z/Hydroxyacylglutathione hydrolase-like"/>
    <property type="match status" value="1"/>
</dbReference>
<dbReference type="InterPro" id="IPR036866">
    <property type="entry name" value="RibonucZ/Hydroxyglut_hydro"/>
</dbReference>
<accession>A0A9X4RKT4</accession>
<organism evidence="2 3">
    <name type="scientific">Thiovibrio frasassiensis</name>
    <dbReference type="NCBI Taxonomy" id="2984131"/>
    <lineage>
        <taxon>Bacteria</taxon>
        <taxon>Pseudomonadati</taxon>
        <taxon>Thermodesulfobacteriota</taxon>
        <taxon>Desulfobulbia</taxon>
        <taxon>Desulfobulbales</taxon>
        <taxon>Thiovibrionaceae</taxon>
        <taxon>Thiovibrio</taxon>
    </lineage>
</organism>
<comment type="caution">
    <text evidence="2">The sequence shown here is derived from an EMBL/GenBank/DDBJ whole genome shotgun (WGS) entry which is preliminary data.</text>
</comment>
<reference evidence="2" key="1">
    <citation type="journal article" date="2022" name="bioRxiv">
        <title>Thiovibrio frasassiensisgen. nov., sp. nov., an autotrophic, elemental sulfur disproportionating bacterium isolated from sulfidic karst sediment, and proposal of Thiovibrionaceae fam. nov.</title>
        <authorList>
            <person name="Aronson H."/>
            <person name="Thomas C."/>
            <person name="Bhattacharyya M."/>
            <person name="Eckstein S."/>
            <person name="Jensen S."/>
            <person name="Barco R."/>
            <person name="Macalady J."/>
            <person name="Amend J."/>
        </authorList>
    </citation>
    <scope>NUCLEOTIDE SEQUENCE</scope>
    <source>
        <strain evidence="2">RS19-109</strain>
    </source>
</reference>
<dbReference type="RefSeq" id="WP_307631855.1">
    <property type="nucleotide sequence ID" value="NZ_JAPHEH010000001.1"/>
</dbReference>
<dbReference type="SUPFAM" id="SSF56281">
    <property type="entry name" value="Metallo-hydrolase/oxidoreductase"/>
    <property type="match status" value="1"/>
</dbReference>